<dbReference type="SUPFAM" id="SSF75005">
    <property type="entry name" value="Arabinanase/levansucrase/invertase"/>
    <property type="match status" value="1"/>
</dbReference>
<dbReference type="Gene3D" id="2.60.120.200">
    <property type="match status" value="1"/>
</dbReference>
<feature type="site" description="Important for catalytic activity, responsible for pKa modulation of the active site Glu and correct orientation of both the proton donor and substrate" evidence="5">
    <location>
        <position position="120"/>
    </location>
</feature>
<dbReference type="InterPro" id="IPR006710">
    <property type="entry name" value="Glyco_hydro_43"/>
</dbReference>
<evidence type="ECO:0000256" key="6">
    <source>
        <dbReference type="RuleBase" id="RU361187"/>
    </source>
</evidence>
<dbReference type="InterPro" id="IPR041542">
    <property type="entry name" value="GH43_C2"/>
</dbReference>
<protein>
    <submittedName>
        <fullName evidence="8">Glycoside hydrolase family 43 protein</fullName>
    </submittedName>
</protein>
<accession>A0A8J8MPY4</accession>
<dbReference type="InterPro" id="IPR051795">
    <property type="entry name" value="Glycosyl_Hydrlase_43"/>
</dbReference>
<name>A0A8J8MPY4_9FIRM</name>
<dbReference type="EMBL" id="CP058649">
    <property type="protein sequence ID" value="QUI25223.1"/>
    <property type="molecule type" value="Genomic_DNA"/>
</dbReference>
<feature type="active site" description="Proton acceptor" evidence="4">
    <location>
        <position position="14"/>
    </location>
</feature>
<evidence type="ECO:0000256" key="2">
    <source>
        <dbReference type="ARBA" id="ARBA00022801"/>
    </source>
</evidence>
<dbReference type="PANTHER" id="PTHR42812">
    <property type="entry name" value="BETA-XYLOSIDASE"/>
    <property type="match status" value="1"/>
</dbReference>
<evidence type="ECO:0000256" key="3">
    <source>
        <dbReference type="ARBA" id="ARBA00023295"/>
    </source>
</evidence>
<evidence type="ECO:0000256" key="1">
    <source>
        <dbReference type="ARBA" id="ARBA00009865"/>
    </source>
</evidence>
<organism evidence="8 9">
    <name type="scientific">Vallitalea pronyensis</name>
    <dbReference type="NCBI Taxonomy" id="1348613"/>
    <lineage>
        <taxon>Bacteria</taxon>
        <taxon>Bacillati</taxon>
        <taxon>Bacillota</taxon>
        <taxon>Clostridia</taxon>
        <taxon>Lachnospirales</taxon>
        <taxon>Vallitaleaceae</taxon>
        <taxon>Vallitalea</taxon>
    </lineage>
</organism>
<keyword evidence="3 6" id="KW-0326">Glycosidase</keyword>
<dbReference type="InterPro" id="IPR013320">
    <property type="entry name" value="ConA-like_dom_sf"/>
</dbReference>
<keyword evidence="9" id="KW-1185">Reference proteome</keyword>
<dbReference type="Pfam" id="PF17851">
    <property type="entry name" value="GH43_C2"/>
    <property type="match status" value="1"/>
</dbReference>
<dbReference type="SUPFAM" id="SSF49899">
    <property type="entry name" value="Concanavalin A-like lectins/glucanases"/>
    <property type="match status" value="1"/>
</dbReference>
<evidence type="ECO:0000256" key="4">
    <source>
        <dbReference type="PIRSR" id="PIRSR606710-1"/>
    </source>
</evidence>
<comment type="similarity">
    <text evidence="1 6">Belongs to the glycosyl hydrolase 43 family.</text>
</comment>
<dbReference type="Pfam" id="PF04616">
    <property type="entry name" value="Glyco_hydro_43"/>
    <property type="match status" value="1"/>
</dbReference>
<feature type="active site" description="Proton donor" evidence="4">
    <location>
        <position position="175"/>
    </location>
</feature>
<dbReference type="Gene3D" id="2.115.10.20">
    <property type="entry name" value="Glycosyl hydrolase domain, family 43"/>
    <property type="match status" value="1"/>
</dbReference>
<dbReference type="InterPro" id="IPR023296">
    <property type="entry name" value="Glyco_hydro_beta-prop_sf"/>
</dbReference>
<keyword evidence="2 6" id="KW-0378">Hydrolase</keyword>
<evidence type="ECO:0000313" key="9">
    <source>
        <dbReference type="Proteomes" id="UP000683246"/>
    </source>
</evidence>
<sequence length="512" mass="58475">MEYTNPIISGFYPDPSICRVDDWYYLVTSTFEYFPGVPLFKSKDLVHWQQIGHCLTRTSQLNLTKVRKSAGIFAPTIRHHHGRYYMVTTNIGKGGNFYVYTDDIHGEWSDPIWVNIGGIDPTLFFDKNGKTYIVTNEGTDAFFGHIVLAEIDIETGTLLTETKELWTGTGGAYVEAPHLYYRHGWYYLMVAEGGTSYGHMETIARSKSIWGPYESCPHNPIITHRESAGNPIQATGHGDLVEDNHGNWWFVFLGIRPTAEGWHHLGRETFLAPVTWTNDGWPVINEGREIDIHMTVERPFTEVILENEPSRDTFKSSNMKMYWNTIRNPQKANYQLNHEQGKLILTGTPVTLSEVDSPTFLGRRQKHFDCLAMTSVEPGTMKNGDEAGLTVFYSDEHHYEIAIVQCNNQRYLQIKKTVGDIFVVDYQEEIHMKEDQPIVLAVKGDKHHYAFGWGTSETSIQYVGTGRTQLISTEVAKGKFTGTYMGMYVVSHAETKVSFNWFDYQPIEKKLT</sequence>
<gene>
    <name evidence="8" type="ORF">HZI73_24275</name>
</gene>
<reference evidence="8" key="1">
    <citation type="submission" date="2020-07" db="EMBL/GenBank/DDBJ databases">
        <title>Vallitalea pronyensis genome.</title>
        <authorList>
            <person name="Postec A."/>
        </authorList>
    </citation>
    <scope>NUCLEOTIDE SEQUENCE</scope>
    <source>
        <strain evidence="8">FatNI3</strain>
    </source>
</reference>
<evidence type="ECO:0000259" key="7">
    <source>
        <dbReference type="Pfam" id="PF17851"/>
    </source>
</evidence>
<dbReference type="RefSeq" id="WP_212695922.1">
    <property type="nucleotide sequence ID" value="NZ_CP058649.1"/>
</dbReference>
<dbReference type="Proteomes" id="UP000683246">
    <property type="component" value="Chromosome"/>
</dbReference>
<dbReference type="PANTHER" id="PTHR42812:SF12">
    <property type="entry name" value="BETA-XYLOSIDASE-RELATED"/>
    <property type="match status" value="1"/>
</dbReference>
<dbReference type="GO" id="GO:0005975">
    <property type="term" value="P:carbohydrate metabolic process"/>
    <property type="evidence" value="ECO:0007669"/>
    <property type="project" value="InterPro"/>
</dbReference>
<proteinExistence type="inferred from homology"/>
<dbReference type="KEGG" id="vpy:HZI73_24275"/>
<feature type="domain" description="Beta-xylosidase C-terminal Concanavalin A-like" evidence="7">
    <location>
        <begin position="311"/>
        <end position="505"/>
    </location>
</feature>
<dbReference type="CDD" id="cd18617">
    <property type="entry name" value="GH43_XynB-like"/>
    <property type="match status" value="1"/>
</dbReference>
<dbReference type="GO" id="GO:0004553">
    <property type="term" value="F:hydrolase activity, hydrolyzing O-glycosyl compounds"/>
    <property type="evidence" value="ECO:0007669"/>
    <property type="project" value="InterPro"/>
</dbReference>
<evidence type="ECO:0000256" key="5">
    <source>
        <dbReference type="PIRSR" id="PIRSR606710-2"/>
    </source>
</evidence>
<evidence type="ECO:0000313" key="8">
    <source>
        <dbReference type="EMBL" id="QUI25223.1"/>
    </source>
</evidence>
<dbReference type="AlphaFoldDB" id="A0A8J8MPY4"/>